<evidence type="ECO:0000256" key="2">
    <source>
        <dbReference type="SAM" id="SignalP"/>
    </source>
</evidence>
<name>A0A927F573_9ACTN</name>
<feature type="signal peptide" evidence="2">
    <location>
        <begin position="1"/>
        <end position="29"/>
    </location>
</feature>
<dbReference type="EMBL" id="JACXYU010000017">
    <property type="protein sequence ID" value="MBD3934506.1"/>
    <property type="molecule type" value="Genomic_DNA"/>
</dbReference>
<keyword evidence="1" id="KW-0472">Membrane</keyword>
<evidence type="ECO:0000256" key="1">
    <source>
        <dbReference type="SAM" id="Phobius"/>
    </source>
</evidence>
<evidence type="ECO:0000259" key="3">
    <source>
        <dbReference type="Pfam" id="PF14344"/>
    </source>
</evidence>
<reference evidence="4" key="1">
    <citation type="submission" date="2020-09" db="EMBL/GenBank/DDBJ databases">
        <title>Secondary metabolite and genome analysis of marine Streptomyces chumphonensis KK1-2T.</title>
        <authorList>
            <person name="Phongsopitanun W."/>
            <person name="Kanchanasin P."/>
            <person name="Pittayakhajonwut P."/>
            <person name="Suwanborirux K."/>
            <person name="Tanasupawat S."/>
        </authorList>
    </citation>
    <scope>NUCLEOTIDE SEQUENCE</scope>
    <source>
        <strain evidence="4">KK1-2</strain>
    </source>
</reference>
<keyword evidence="5" id="KW-1185">Reference proteome</keyword>
<feature type="domain" description="DUF4397" evidence="3">
    <location>
        <begin position="35"/>
        <end position="152"/>
    </location>
</feature>
<comment type="caution">
    <text evidence="4">The sequence shown here is derived from an EMBL/GenBank/DDBJ whole genome shotgun (WGS) entry which is preliminary data.</text>
</comment>
<dbReference type="RefSeq" id="WP_191211802.1">
    <property type="nucleotide sequence ID" value="NZ_BAABKL010000050.1"/>
</dbReference>
<accession>A0A927F573</accession>
<organism evidence="4 5">
    <name type="scientific">Streptomyces chumphonensis</name>
    <dbReference type="NCBI Taxonomy" id="1214925"/>
    <lineage>
        <taxon>Bacteria</taxon>
        <taxon>Bacillati</taxon>
        <taxon>Actinomycetota</taxon>
        <taxon>Actinomycetes</taxon>
        <taxon>Kitasatosporales</taxon>
        <taxon>Streptomycetaceae</taxon>
        <taxon>Streptomyces</taxon>
    </lineage>
</organism>
<dbReference type="Proteomes" id="UP000632289">
    <property type="component" value="Unassembled WGS sequence"/>
</dbReference>
<sequence length="280" mass="27855">MSHIRKSTALAATLGTCVLGLGVAAPAGAAEGDDAMVSVFHGVPGLTVDVYAGDEELIPDFEPGTLTDPMPLPAGSYDIKVFPDGADPASDDPAIEKTVEVAAGDNATIAAHLSEDGEPELTAYANDTSDVPAGQSRLTVRHVAAAPAVDVRAGGQPVFEGLTNPNEDTAEVDAGTVSADVTLAGTDDVVIGPADLTLEEGTSNVVYAWGSAEEENLALKVQTLSGMHSAPSGVEAGAGDTQAGGNSAAAWLAGSAGAAALVAGALALGNRRRAATVTRD</sequence>
<keyword evidence="1" id="KW-1133">Transmembrane helix</keyword>
<feature type="transmembrane region" description="Helical" evidence="1">
    <location>
        <begin position="248"/>
        <end position="269"/>
    </location>
</feature>
<keyword evidence="2" id="KW-0732">Signal</keyword>
<proteinExistence type="predicted"/>
<keyword evidence="1" id="KW-0812">Transmembrane</keyword>
<dbReference type="InterPro" id="IPR025510">
    <property type="entry name" value="DUF4397"/>
</dbReference>
<dbReference type="AlphaFoldDB" id="A0A927F573"/>
<protein>
    <submittedName>
        <fullName evidence="4">DUF4397 domain-containing protein</fullName>
    </submittedName>
</protein>
<dbReference type="Pfam" id="PF14344">
    <property type="entry name" value="DUF4397"/>
    <property type="match status" value="1"/>
</dbReference>
<evidence type="ECO:0000313" key="4">
    <source>
        <dbReference type="EMBL" id="MBD3934506.1"/>
    </source>
</evidence>
<evidence type="ECO:0000313" key="5">
    <source>
        <dbReference type="Proteomes" id="UP000632289"/>
    </source>
</evidence>
<gene>
    <name evidence="4" type="ORF">IF129_23445</name>
</gene>
<feature type="chain" id="PRO_5037394110" evidence="2">
    <location>
        <begin position="30"/>
        <end position="280"/>
    </location>
</feature>